<feature type="region of interest" description="Disordered" evidence="1">
    <location>
        <begin position="74"/>
        <end position="104"/>
    </location>
</feature>
<gene>
    <name evidence="2" type="ORF">Fot_41437</name>
</gene>
<dbReference type="GO" id="GO:0016874">
    <property type="term" value="F:ligase activity"/>
    <property type="evidence" value="ECO:0007669"/>
    <property type="project" value="UniProtKB-KW"/>
</dbReference>
<evidence type="ECO:0000313" key="2">
    <source>
        <dbReference type="EMBL" id="KAL2488145.1"/>
    </source>
</evidence>
<accession>A0ABD1RIA8</accession>
<dbReference type="AlphaFoldDB" id="A0ABD1RIA8"/>
<dbReference type="EMBL" id="JBFOLJ010000012">
    <property type="protein sequence ID" value="KAL2488145.1"/>
    <property type="molecule type" value="Genomic_DNA"/>
</dbReference>
<dbReference type="Proteomes" id="UP001604277">
    <property type="component" value="Unassembled WGS sequence"/>
</dbReference>
<dbReference type="Gene3D" id="3.30.930.10">
    <property type="entry name" value="Bira Bifunctional Protein, Domain 2"/>
    <property type="match status" value="1"/>
</dbReference>
<organism evidence="2 3">
    <name type="scientific">Forsythia ovata</name>
    <dbReference type="NCBI Taxonomy" id="205694"/>
    <lineage>
        <taxon>Eukaryota</taxon>
        <taxon>Viridiplantae</taxon>
        <taxon>Streptophyta</taxon>
        <taxon>Embryophyta</taxon>
        <taxon>Tracheophyta</taxon>
        <taxon>Spermatophyta</taxon>
        <taxon>Magnoliopsida</taxon>
        <taxon>eudicotyledons</taxon>
        <taxon>Gunneridae</taxon>
        <taxon>Pentapetalae</taxon>
        <taxon>asterids</taxon>
        <taxon>lamiids</taxon>
        <taxon>Lamiales</taxon>
        <taxon>Oleaceae</taxon>
        <taxon>Forsythieae</taxon>
        <taxon>Forsythia</taxon>
    </lineage>
</organism>
<comment type="caution">
    <text evidence="2">The sequence shown here is derived from an EMBL/GenBank/DDBJ whole genome shotgun (WGS) entry which is preliminary data.</text>
</comment>
<dbReference type="InterPro" id="IPR045864">
    <property type="entry name" value="aa-tRNA-synth_II/BPL/LPL"/>
</dbReference>
<keyword evidence="2" id="KW-0436">Ligase</keyword>
<sequence>MRSQATELEWPANRVRDTFIKFFENKGHVHWTSNPLFLTMIILSSLIMPPNDRLRELTEVAVAGVIRDIEGDSVGREPYSGEDMKASRCGEPSYDSVRGLTTRS</sequence>
<protein>
    <submittedName>
        <fullName evidence="2">Alanine--tRNA ligase</fullName>
    </submittedName>
</protein>
<keyword evidence="3" id="KW-1185">Reference proteome</keyword>
<evidence type="ECO:0000313" key="3">
    <source>
        <dbReference type="Proteomes" id="UP001604277"/>
    </source>
</evidence>
<name>A0ABD1RIA8_9LAMI</name>
<evidence type="ECO:0000256" key="1">
    <source>
        <dbReference type="SAM" id="MobiDB-lite"/>
    </source>
</evidence>
<reference evidence="3" key="1">
    <citation type="submission" date="2024-07" db="EMBL/GenBank/DDBJ databases">
        <title>Two chromosome-level genome assemblies of Korean endemic species Abeliophyllum distichum and Forsythia ovata (Oleaceae).</title>
        <authorList>
            <person name="Jang H."/>
        </authorList>
    </citation>
    <scope>NUCLEOTIDE SEQUENCE [LARGE SCALE GENOMIC DNA]</scope>
</reference>
<proteinExistence type="predicted"/>